<evidence type="ECO:0000256" key="12">
    <source>
        <dbReference type="PIRSR" id="PIRSR606262-1"/>
    </source>
</evidence>
<evidence type="ECO:0000256" key="2">
    <source>
        <dbReference type="ARBA" id="ARBA00003949"/>
    </source>
</evidence>
<evidence type="ECO:0000259" key="15">
    <source>
        <dbReference type="PROSITE" id="PS51747"/>
    </source>
</evidence>
<sequence length="140" mass="15587">MDKNATYKKLVEEAIKMLNFSYVPYSHFHVGAALLTTEDEIYTGCNIENSAFGPTNCAERTAFFKAISEGKKTFKAIAIVGGPNGIIKDFCPPCGVCRQVMREFCKDDFEIILGKSPDNYIVKTLKEILPLSFGSEDLEK</sequence>
<keyword evidence="17" id="KW-1185">Reference proteome</keyword>
<dbReference type="InterPro" id="IPR006262">
    <property type="entry name" value="Cyt_deam_tetra"/>
</dbReference>
<evidence type="ECO:0000256" key="4">
    <source>
        <dbReference type="ARBA" id="ARBA00012783"/>
    </source>
</evidence>
<dbReference type="PANTHER" id="PTHR11644:SF2">
    <property type="entry name" value="CYTIDINE DEAMINASE"/>
    <property type="match status" value="1"/>
</dbReference>
<dbReference type="GO" id="GO:0005829">
    <property type="term" value="C:cytosol"/>
    <property type="evidence" value="ECO:0007669"/>
    <property type="project" value="TreeGrafter"/>
</dbReference>
<comment type="cofactor">
    <cofactor evidence="1 13 14">
        <name>Zn(2+)</name>
        <dbReference type="ChEBI" id="CHEBI:29105"/>
    </cofactor>
</comment>
<proteinExistence type="inferred from homology"/>
<dbReference type="EC" id="3.5.4.5" evidence="4 14"/>
<dbReference type="NCBIfam" id="NF004064">
    <property type="entry name" value="PRK05578.1"/>
    <property type="match status" value="1"/>
</dbReference>
<dbReference type="RefSeq" id="WP_184652269.1">
    <property type="nucleotide sequence ID" value="NZ_JACHFR010000002.1"/>
</dbReference>
<name>A0A840SDM3_9SPIR</name>
<evidence type="ECO:0000256" key="8">
    <source>
        <dbReference type="ARBA" id="ARBA00022833"/>
    </source>
</evidence>
<feature type="domain" description="CMP/dCMP-type deaminase" evidence="15">
    <location>
        <begin position="5"/>
        <end position="136"/>
    </location>
</feature>
<keyword evidence="8 13" id="KW-0862">Zinc</keyword>
<dbReference type="InterPro" id="IPR002125">
    <property type="entry name" value="CMP_dCMP_dom"/>
</dbReference>
<dbReference type="PANTHER" id="PTHR11644">
    <property type="entry name" value="CYTIDINE DEAMINASE"/>
    <property type="match status" value="1"/>
</dbReference>
<comment type="catalytic activity">
    <reaction evidence="11 14">
        <text>cytidine + H2O + H(+) = uridine + NH4(+)</text>
        <dbReference type="Rhea" id="RHEA:16069"/>
        <dbReference type="ChEBI" id="CHEBI:15377"/>
        <dbReference type="ChEBI" id="CHEBI:15378"/>
        <dbReference type="ChEBI" id="CHEBI:16704"/>
        <dbReference type="ChEBI" id="CHEBI:17562"/>
        <dbReference type="ChEBI" id="CHEBI:28938"/>
        <dbReference type="EC" id="3.5.4.5"/>
    </reaction>
</comment>
<dbReference type="GO" id="GO:0055086">
    <property type="term" value="P:nucleobase-containing small molecule metabolic process"/>
    <property type="evidence" value="ECO:0007669"/>
    <property type="project" value="UniProtKB-ARBA"/>
</dbReference>
<dbReference type="NCBIfam" id="TIGR01354">
    <property type="entry name" value="cyt_deam_tetra"/>
    <property type="match status" value="1"/>
</dbReference>
<organism evidence="16 17">
    <name type="scientific">Treponema rectale</name>
    <dbReference type="NCBI Taxonomy" id="744512"/>
    <lineage>
        <taxon>Bacteria</taxon>
        <taxon>Pseudomonadati</taxon>
        <taxon>Spirochaetota</taxon>
        <taxon>Spirochaetia</taxon>
        <taxon>Spirochaetales</taxon>
        <taxon>Treponemataceae</taxon>
        <taxon>Treponema</taxon>
    </lineage>
</organism>
<evidence type="ECO:0000256" key="6">
    <source>
        <dbReference type="ARBA" id="ARBA00022723"/>
    </source>
</evidence>
<evidence type="ECO:0000256" key="3">
    <source>
        <dbReference type="ARBA" id="ARBA00006576"/>
    </source>
</evidence>
<evidence type="ECO:0000313" key="16">
    <source>
        <dbReference type="EMBL" id="MBB5218830.1"/>
    </source>
</evidence>
<evidence type="ECO:0000256" key="9">
    <source>
        <dbReference type="ARBA" id="ARBA00032005"/>
    </source>
</evidence>
<gene>
    <name evidence="16" type="ORF">HNP77_001199</name>
</gene>
<evidence type="ECO:0000256" key="7">
    <source>
        <dbReference type="ARBA" id="ARBA00022801"/>
    </source>
</evidence>
<dbReference type="CDD" id="cd01283">
    <property type="entry name" value="cytidine_deaminase"/>
    <property type="match status" value="1"/>
</dbReference>
<comment type="catalytic activity">
    <reaction evidence="10 14">
        <text>2'-deoxycytidine + H2O + H(+) = 2'-deoxyuridine + NH4(+)</text>
        <dbReference type="Rhea" id="RHEA:13433"/>
        <dbReference type="ChEBI" id="CHEBI:15377"/>
        <dbReference type="ChEBI" id="CHEBI:15378"/>
        <dbReference type="ChEBI" id="CHEBI:15698"/>
        <dbReference type="ChEBI" id="CHEBI:16450"/>
        <dbReference type="ChEBI" id="CHEBI:28938"/>
        <dbReference type="EC" id="3.5.4.5"/>
    </reaction>
</comment>
<dbReference type="GO" id="GO:0072527">
    <property type="term" value="P:pyrimidine-containing compound metabolic process"/>
    <property type="evidence" value="ECO:0007669"/>
    <property type="project" value="UniProtKB-ARBA"/>
</dbReference>
<dbReference type="InterPro" id="IPR016193">
    <property type="entry name" value="Cytidine_deaminase-like"/>
</dbReference>
<dbReference type="Proteomes" id="UP000578697">
    <property type="component" value="Unassembled WGS sequence"/>
</dbReference>
<reference evidence="16 17" key="1">
    <citation type="submission" date="2020-08" db="EMBL/GenBank/DDBJ databases">
        <title>Genomic Encyclopedia of Type Strains, Phase IV (KMG-IV): sequencing the most valuable type-strain genomes for metagenomic binning, comparative biology and taxonomic classification.</title>
        <authorList>
            <person name="Goeker M."/>
        </authorList>
    </citation>
    <scope>NUCLEOTIDE SEQUENCE [LARGE SCALE GENOMIC DNA]</scope>
    <source>
        <strain evidence="16 17">DSM 103679</strain>
    </source>
</reference>
<evidence type="ECO:0000256" key="10">
    <source>
        <dbReference type="ARBA" id="ARBA00049252"/>
    </source>
</evidence>
<dbReference type="Pfam" id="PF00383">
    <property type="entry name" value="dCMP_cyt_deam_1"/>
    <property type="match status" value="1"/>
</dbReference>
<comment type="caution">
    <text evidence="16">The sequence shown here is derived from an EMBL/GenBank/DDBJ whole genome shotgun (WGS) entry which is preliminary data.</text>
</comment>
<keyword evidence="7 14" id="KW-0378">Hydrolase</keyword>
<comment type="similarity">
    <text evidence="3 14">Belongs to the cytidine and deoxycytidylate deaminase family.</text>
</comment>
<dbReference type="InterPro" id="IPR050202">
    <property type="entry name" value="Cyt/Deoxycyt_deaminase"/>
</dbReference>
<evidence type="ECO:0000256" key="14">
    <source>
        <dbReference type="RuleBase" id="RU364006"/>
    </source>
</evidence>
<protein>
    <recommendedName>
        <fullName evidence="5 14">Cytidine deaminase</fullName>
        <ecNumber evidence="4 14">3.5.4.5</ecNumber>
    </recommendedName>
    <alternativeName>
        <fullName evidence="9 14">Cytidine aminohydrolase</fullName>
    </alternativeName>
</protein>
<evidence type="ECO:0000256" key="11">
    <source>
        <dbReference type="ARBA" id="ARBA00049558"/>
    </source>
</evidence>
<evidence type="ECO:0000256" key="13">
    <source>
        <dbReference type="PIRSR" id="PIRSR606262-3"/>
    </source>
</evidence>
<feature type="binding site" evidence="13">
    <location>
        <position position="57"/>
    </location>
    <ligand>
        <name>Zn(2+)</name>
        <dbReference type="ChEBI" id="CHEBI:29105"/>
        <note>catalytic</note>
    </ligand>
</feature>
<dbReference type="SUPFAM" id="SSF53927">
    <property type="entry name" value="Cytidine deaminase-like"/>
    <property type="match status" value="1"/>
</dbReference>
<dbReference type="GO" id="GO:0004126">
    <property type="term" value="F:cytidine deaminase activity"/>
    <property type="evidence" value="ECO:0007669"/>
    <property type="project" value="UniProtKB-UniRule"/>
</dbReference>
<evidence type="ECO:0000313" key="17">
    <source>
        <dbReference type="Proteomes" id="UP000578697"/>
    </source>
</evidence>
<dbReference type="FunFam" id="3.40.140.10:FF:000008">
    <property type="entry name" value="Cytidine deaminase"/>
    <property type="match status" value="1"/>
</dbReference>
<dbReference type="AlphaFoldDB" id="A0A840SDM3"/>
<dbReference type="EMBL" id="JACHFR010000002">
    <property type="protein sequence ID" value="MBB5218830.1"/>
    <property type="molecule type" value="Genomic_DNA"/>
</dbReference>
<evidence type="ECO:0000256" key="5">
    <source>
        <dbReference type="ARBA" id="ARBA00018266"/>
    </source>
</evidence>
<feature type="binding site" evidence="13">
    <location>
        <position position="94"/>
    </location>
    <ligand>
        <name>Zn(2+)</name>
        <dbReference type="ChEBI" id="CHEBI:29105"/>
        <note>catalytic</note>
    </ligand>
</feature>
<dbReference type="PROSITE" id="PS51747">
    <property type="entry name" value="CYT_DCMP_DEAMINASES_2"/>
    <property type="match status" value="1"/>
</dbReference>
<dbReference type="Gene3D" id="3.40.140.10">
    <property type="entry name" value="Cytidine Deaminase, domain 2"/>
    <property type="match status" value="1"/>
</dbReference>
<accession>A0A840SDM3</accession>
<feature type="active site" description="Proton donor" evidence="12">
    <location>
        <position position="59"/>
    </location>
</feature>
<comment type="function">
    <text evidence="2 14">This enzyme scavenges exogenous and endogenous cytidine and 2'-deoxycytidine for UMP synthesis.</text>
</comment>
<evidence type="ECO:0000256" key="1">
    <source>
        <dbReference type="ARBA" id="ARBA00001947"/>
    </source>
</evidence>
<keyword evidence="6 13" id="KW-0479">Metal-binding</keyword>
<dbReference type="GO" id="GO:0008270">
    <property type="term" value="F:zinc ion binding"/>
    <property type="evidence" value="ECO:0007669"/>
    <property type="project" value="UniProtKB-UniRule"/>
</dbReference>
<feature type="binding site" evidence="13">
    <location>
        <position position="97"/>
    </location>
    <ligand>
        <name>Zn(2+)</name>
        <dbReference type="ChEBI" id="CHEBI:29105"/>
        <note>catalytic</note>
    </ligand>
</feature>